<keyword evidence="2" id="KW-1185">Reference proteome</keyword>
<dbReference type="EMBL" id="CAXAMN010001115">
    <property type="protein sequence ID" value="CAK8992706.1"/>
    <property type="molecule type" value="Genomic_DNA"/>
</dbReference>
<name>A0ABP0HSY8_9DINO</name>
<accession>A0ABP0HSY8</accession>
<evidence type="ECO:0000313" key="1">
    <source>
        <dbReference type="EMBL" id="CAK8992706.1"/>
    </source>
</evidence>
<reference evidence="1 2" key="1">
    <citation type="submission" date="2024-02" db="EMBL/GenBank/DDBJ databases">
        <authorList>
            <person name="Chen Y."/>
            <person name="Shah S."/>
            <person name="Dougan E. K."/>
            <person name="Thang M."/>
            <person name="Chan C."/>
        </authorList>
    </citation>
    <scope>NUCLEOTIDE SEQUENCE [LARGE SCALE GENOMIC DNA]</scope>
</reference>
<sequence>MNGQNMPCLLAADGKIPAYCEEKAPGRLKHRSLRRKRHALQRRQLTEFRPELPGLLLLLIDQIHTVPRRIMNGIVPHLQAIYGDKWIFEAFHLQEQALETTLGSDYRRPLEQEVVDPTQEHLRRRLRLLSGTLHLKVRRIWADVRSSEDERLEEIRAKVHSTLQTFEAVFLDLEPWISLAISLLGRRPVWDGLASALQILQTDRGARSEDELEEVMPSATVTADVELQGARPYEAT</sequence>
<dbReference type="Proteomes" id="UP001642484">
    <property type="component" value="Unassembled WGS sequence"/>
</dbReference>
<proteinExistence type="predicted"/>
<evidence type="ECO:0000313" key="2">
    <source>
        <dbReference type="Proteomes" id="UP001642484"/>
    </source>
</evidence>
<comment type="caution">
    <text evidence="1">The sequence shown here is derived from an EMBL/GenBank/DDBJ whole genome shotgun (WGS) entry which is preliminary data.</text>
</comment>
<organism evidence="1 2">
    <name type="scientific">Durusdinium trenchii</name>
    <dbReference type="NCBI Taxonomy" id="1381693"/>
    <lineage>
        <taxon>Eukaryota</taxon>
        <taxon>Sar</taxon>
        <taxon>Alveolata</taxon>
        <taxon>Dinophyceae</taxon>
        <taxon>Suessiales</taxon>
        <taxon>Symbiodiniaceae</taxon>
        <taxon>Durusdinium</taxon>
    </lineage>
</organism>
<protein>
    <submittedName>
        <fullName evidence="1">Uncharacterized protein</fullName>
    </submittedName>
</protein>
<gene>
    <name evidence="1" type="ORF">CCMP2556_LOCUS2970</name>
</gene>